<feature type="compositionally biased region" description="Basic and acidic residues" evidence="2">
    <location>
        <begin position="300"/>
        <end position="312"/>
    </location>
</feature>
<dbReference type="PANTHER" id="PTHR13151">
    <property type="entry name" value="CBF1 INTERACTING COREPRESSOR CIR"/>
    <property type="match status" value="1"/>
</dbReference>
<feature type="compositionally biased region" description="Basic and acidic residues" evidence="2">
    <location>
        <begin position="349"/>
        <end position="361"/>
    </location>
</feature>
<dbReference type="GO" id="GO:0005634">
    <property type="term" value="C:nucleus"/>
    <property type="evidence" value="ECO:0007669"/>
    <property type="project" value="TreeGrafter"/>
</dbReference>
<dbReference type="AlphaFoldDB" id="A0A0N4T3J4"/>
<keyword evidence="5" id="KW-1185">Reference proteome</keyword>
<accession>A0A0N4T3J4</accession>
<organism evidence="6">
    <name type="scientific">Brugia pahangi</name>
    <name type="common">Filarial nematode worm</name>
    <dbReference type="NCBI Taxonomy" id="6280"/>
    <lineage>
        <taxon>Eukaryota</taxon>
        <taxon>Metazoa</taxon>
        <taxon>Ecdysozoa</taxon>
        <taxon>Nematoda</taxon>
        <taxon>Chromadorea</taxon>
        <taxon>Rhabditida</taxon>
        <taxon>Spirurina</taxon>
        <taxon>Spiruromorpha</taxon>
        <taxon>Filarioidea</taxon>
        <taxon>Onchocercidae</taxon>
        <taxon>Brugia</taxon>
    </lineage>
</organism>
<name>A0A0N4T3J4_BRUPA</name>
<feature type="coiled-coil region" evidence="1">
    <location>
        <begin position="29"/>
        <end position="56"/>
    </location>
</feature>
<feature type="compositionally biased region" description="Basic and acidic residues" evidence="2">
    <location>
        <begin position="376"/>
        <end position="385"/>
    </location>
</feature>
<feature type="compositionally biased region" description="Basic residues" evidence="2">
    <location>
        <begin position="362"/>
        <end position="375"/>
    </location>
</feature>
<keyword evidence="1" id="KW-0175">Coiled coil</keyword>
<dbReference type="InterPro" id="IPR019339">
    <property type="entry name" value="CIR_N_dom"/>
</dbReference>
<reference evidence="6" key="1">
    <citation type="submission" date="2017-02" db="UniProtKB">
        <authorList>
            <consortium name="WormBaseParasite"/>
        </authorList>
    </citation>
    <scope>IDENTIFICATION</scope>
</reference>
<evidence type="ECO:0000313" key="4">
    <source>
        <dbReference type="EMBL" id="VDN83930.1"/>
    </source>
</evidence>
<evidence type="ECO:0000259" key="3">
    <source>
        <dbReference type="SMART" id="SM01083"/>
    </source>
</evidence>
<proteinExistence type="predicted"/>
<evidence type="ECO:0000313" key="6">
    <source>
        <dbReference type="WBParaSite" id="BPAG_0000277401-mRNA-1"/>
    </source>
</evidence>
<feature type="compositionally biased region" description="Basic residues" evidence="2">
    <location>
        <begin position="264"/>
        <end position="273"/>
    </location>
</feature>
<dbReference type="InterPro" id="IPR040014">
    <property type="entry name" value="CIR1"/>
</dbReference>
<dbReference type="SMART" id="SM01083">
    <property type="entry name" value="Cir_N"/>
    <property type="match status" value="1"/>
</dbReference>
<dbReference type="Proteomes" id="UP000278627">
    <property type="component" value="Unassembled WGS sequence"/>
</dbReference>
<dbReference type="STRING" id="6280.A0A0N4T3J4"/>
<reference evidence="4 5" key="2">
    <citation type="submission" date="2018-11" db="EMBL/GenBank/DDBJ databases">
        <authorList>
            <consortium name="Pathogen Informatics"/>
        </authorList>
    </citation>
    <scope>NUCLEOTIDE SEQUENCE [LARGE SCALE GENOMIC DNA]</scope>
</reference>
<dbReference type="Pfam" id="PF10197">
    <property type="entry name" value="Cir_N"/>
    <property type="match status" value="1"/>
</dbReference>
<evidence type="ECO:0000256" key="2">
    <source>
        <dbReference type="SAM" id="MobiDB-lite"/>
    </source>
</evidence>
<dbReference type="EMBL" id="UZAD01000492">
    <property type="protein sequence ID" value="VDN83930.1"/>
    <property type="molecule type" value="Genomic_DNA"/>
</dbReference>
<evidence type="ECO:0000313" key="5">
    <source>
        <dbReference type="Proteomes" id="UP000278627"/>
    </source>
</evidence>
<feature type="domain" description="CBF1-interacting co-repressor CIR N-terminal" evidence="3">
    <location>
        <begin position="13"/>
        <end position="49"/>
    </location>
</feature>
<feature type="region of interest" description="Disordered" evidence="2">
    <location>
        <begin position="249"/>
        <end position="385"/>
    </location>
</feature>
<gene>
    <name evidence="4" type="ORF">BPAG_LOCUS2744</name>
</gene>
<protein>
    <submittedName>
        <fullName evidence="6">Cir_N domain-containing protein</fullName>
    </submittedName>
</protein>
<sequence length="385" mass="45788">MGKGFQNFMSKKDFHPSAWWNIKKVWEARQKDEMEKKRQEDLRVAYEREQDILNNKALLGDEKARMGLSFMYDAPPGINKKEEDKPEPKFEWQRNWAKNNDAITDQPFGIQVRNVRCVKCHTWGHLNTDRECPLYNMNANNPSDLFKQLQKDRTEEKASEKTKVKEALKVRSTKYVITAANDEENEEQWEELTYDQLAENMKEEHGLTLKNNVFQNMRAEESIMNMGLRSEQEKMAVFFNTLSEKEKRKLSKKLLSATSDRSDKKKRNKRMKKSKSEKNEKKKHRRRKIEDFGESSMPETVHDEKRRRVDKNGKHRSHVGLDGKTGCFETKEFGTTRRSRISSSQSTDKTSKRQDIEIVEKARHRNRSRSHHKYHRCYDRLNQEH</sequence>
<evidence type="ECO:0000256" key="1">
    <source>
        <dbReference type="SAM" id="Coils"/>
    </source>
</evidence>
<dbReference type="WBParaSite" id="BPAG_0000277401-mRNA-1">
    <property type="protein sequence ID" value="BPAG_0000277401-mRNA-1"/>
    <property type="gene ID" value="BPAG_0000277401"/>
</dbReference>
<dbReference type="GO" id="GO:0003714">
    <property type="term" value="F:transcription corepressor activity"/>
    <property type="evidence" value="ECO:0007669"/>
    <property type="project" value="InterPro"/>
</dbReference>
<dbReference type="PANTHER" id="PTHR13151:SF2">
    <property type="entry name" value="COREPRESSOR INTERACTING WITH RBPJ 1"/>
    <property type="match status" value="1"/>
</dbReference>